<proteinExistence type="predicted"/>
<organism evidence="1 2">
    <name type="scientific">Crocuta crocuta</name>
    <name type="common">Spotted hyena</name>
    <dbReference type="NCBI Taxonomy" id="9678"/>
    <lineage>
        <taxon>Eukaryota</taxon>
        <taxon>Metazoa</taxon>
        <taxon>Chordata</taxon>
        <taxon>Craniata</taxon>
        <taxon>Vertebrata</taxon>
        <taxon>Euteleostomi</taxon>
        <taxon>Mammalia</taxon>
        <taxon>Eutheria</taxon>
        <taxon>Laurasiatheria</taxon>
        <taxon>Carnivora</taxon>
        <taxon>Feliformia</taxon>
        <taxon>Hyaenidae</taxon>
        <taxon>Crocuta</taxon>
    </lineage>
</organism>
<feature type="non-terminal residue" evidence="1">
    <location>
        <position position="59"/>
    </location>
</feature>
<gene>
    <name evidence="1" type="primary">Pol_184</name>
    <name evidence="1" type="ORF">FOF47_R07948</name>
</gene>
<evidence type="ECO:0000313" key="1">
    <source>
        <dbReference type="EMBL" id="KAF0882276.1"/>
    </source>
</evidence>
<dbReference type="Proteomes" id="UP000475037">
    <property type="component" value="Unassembled WGS sequence"/>
</dbReference>
<reference evidence="1 2" key="1">
    <citation type="submission" date="2019-11" db="EMBL/GenBank/DDBJ databases">
        <authorList>
            <person name="Yang C."/>
            <person name="Li F."/>
        </authorList>
    </citation>
    <scope>NUCLEOTIDE SEQUENCE [LARGE SCALE GENOMIC DNA]</scope>
    <source>
        <strain evidence="1">KB4526</strain>
        <tissue evidence="1">Muscle</tissue>
    </source>
</reference>
<keyword evidence="2" id="KW-1185">Reference proteome</keyword>
<dbReference type="EMBL" id="VOAJ01002540">
    <property type="protein sequence ID" value="KAF0882276.1"/>
    <property type="molecule type" value="Genomic_DNA"/>
</dbReference>
<comment type="caution">
    <text evidence="1">The sequence shown here is derived from an EMBL/GenBank/DDBJ whole genome shotgun (WGS) entry which is preliminary data.</text>
</comment>
<protein>
    <submittedName>
        <fullName evidence="1">LORF2 protein</fullName>
    </submittedName>
</protein>
<dbReference type="AlphaFoldDB" id="A0A6G1B2Y2"/>
<sequence length="59" mass="6965">FIAALSPIAKLWREPKCPLSDEWIKKIYIGICKYYSDTKKNEILPFAIIWMELECIMIS</sequence>
<feature type="non-terminal residue" evidence="1">
    <location>
        <position position="1"/>
    </location>
</feature>
<evidence type="ECO:0000313" key="2">
    <source>
        <dbReference type="Proteomes" id="UP000475037"/>
    </source>
</evidence>
<accession>A0A6G1B2Y2</accession>
<name>A0A6G1B2Y2_CROCR</name>